<organism evidence="2 3">
    <name type="scientific">Portunus trituberculatus</name>
    <name type="common">Swimming crab</name>
    <name type="synonym">Neptunus trituberculatus</name>
    <dbReference type="NCBI Taxonomy" id="210409"/>
    <lineage>
        <taxon>Eukaryota</taxon>
        <taxon>Metazoa</taxon>
        <taxon>Ecdysozoa</taxon>
        <taxon>Arthropoda</taxon>
        <taxon>Crustacea</taxon>
        <taxon>Multicrustacea</taxon>
        <taxon>Malacostraca</taxon>
        <taxon>Eumalacostraca</taxon>
        <taxon>Eucarida</taxon>
        <taxon>Decapoda</taxon>
        <taxon>Pleocyemata</taxon>
        <taxon>Brachyura</taxon>
        <taxon>Eubrachyura</taxon>
        <taxon>Portunoidea</taxon>
        <taxon>Portunidae</taxon>
        <taxon>Portuninae</taxon>
        <taxon>Portunus</taxon>
    </lineage>
</organism>
<feature type="compositionally biased region" description="Pro residues" evidence="1">
    <location>
        <begin position="42"/>
        <end position="55"/>
    </location>
</feature>
<proteinExistence type="predicted"/>
<sequence>MKARSKSGANHQNTPTNEAPQTHLAGGTVDRHQETQSRESPPRPPPSALQPPLPLVPSHRHSST</sequence>
<evidence type="ECO:0000313" key="2">
    <source>
        <dbReference type="EMBL" id="MPC94365.1"/>
    </source>
</evidence>
<dbReference type="Proteomes" id="UP000324222">
    <property type="component" value="Unassembled WGS sequence"/>
</dbReference>
<feature type="compositionally biased region" description="Basic and acidic residues" evidence="1">
    <location>
        <begin position="29"/>
        <end position="41"/>
    </location>
</feature>
<feature type="region of interest" description="Disordered" evidence="1">
    <location>
        <begin position="1"/>
        <end position="64"/>
    </location>
</feature>
<comment type="caution">
    <text evidence="2">The sequence shown here is derived from an EMBL/GenBank/DDBJ whole genome shotgun (WGS) entry which is preliminary data.</text>
</comment>
<dbReference type="EMBL" id="VSRR010098239">
    <property type="protein sequence ID" value="MPC94365.1"/>
    <property type="molecule type" value="Genomic_DNA"/>
</dbReference>
<name>A0A5B7JIG7_PORTR</name>
<protein>
    <submittedName>
        <fullName evidence="2">Uncharacterized protein</fullName>
    </submittedName>
</protein>
<feature type="compositionally biased region" description="Polar residues" evidence="1">
    <location>
        <begin position="7"/>
        <end position="20"/>
    </location>
</feature>
<evidence type="ECO:0000313" key="3">
    <source>
        <dbReference type="Proteomes" id="UP000324222"/>
    </source>
</evidence>
<gene>
    <name evidence="2" type="ORF">E2C01_089532</name>
</gene>
<reference evidence="2 3" key="1">
    <citation type="submission" date="2019-05" db="EMBL/GenBank/DDBJ databases">
        <title>Another draft genome of Portunus trituberculatus and its Hox gene families provides insights of decapod evolution.</title>
        <authorList>
            <person name="Jeong J.-H."/>
            <person name="Song I."/>
            <person name="Kim S."/>
            <person name="Choi T."/>
            <person name="Kim D."/>
            <person name="Ryu S."/>
            <person name="Kim W."/>
        </authorList>
    </citation>
    <scope>NUCLEOTIDE SEQUENCE [LARGE SCALE GENOMIC DNA]</scope>
    <source>
        <tissue evidence="2">Muscle</tissue>
    </source>
</reference>
<evidence type="ECO:0000256" key="1">
    <source>
        <dbReference type="SAM" id="MobiDB-lite"/>
    </source>
</evidence>
<dbReference type="AlphaFoldDB" id="A0A5B7JIG7"/>
<accession>A0A5B7JIG7</accession>
<keyword evidence="3" id="KW-1185">Reference proteome</keyword>